<dbReference type="PANTHER" id="PTHR43861">
    <property type="entry name" value="TRANS-ACONITATE 2-METHYLTRANSFERASE-RELATED"/>
    <property type="match status" value="1"/>
</dbReference>
<dbReference type="InterPro" id="IPR029063">
    <property type="entry name" value="SAM-dependent_MTases_sf"/>
</dbReference>
<dbReference type="Pfam" id="PF13489">
    <property type="entry name" value="Methyltransf_23"/>
    <property type="match status" value="1"/>
</dbReference>
<dbReference type="SUPFAM" id="SSF53335">
    <property type="entry name" value="S-adenosyl-L-methionine-dependent methyltransferases"/>
    <property type="match status" value="1"/>
</dbReference>
<keyword evidence="1" id="KW-0808">Transferase</keyword>
<dbReference type="GO" id="GO:0008168">
    <property type="term" value="F:methyltransferase activity"/>
    <property type="evidence" value="ECO:0007669"/>
    <property type="project" value="UniProtKB-KW"/>
</dbReference>
<sequence length="308" mass="35516">MEMSPEIKPVVDSENIISPFGGRSTHLQTLSTAKLCASYQLKCGLDISKHLKNLNSSMIELYKCEKTGYKYWLPNDISYSETFYREISSCWPGYYRVDRWEHEVSLRYLKNLDYILEIGCGPGHFLKKMERFGKKAVGIEFNKEAIDRKVTKFPIYSKDINVLSNEEPCKYDAVYAFQVLEHVKNPSDIIESSIKCLRPGGLLIFSVPNNEYVHFLNQEDPFDLPPHHLGHYTPLVFENIAKIYGLDILKVHIEIRKAKSIDALKKTKSSIVHKAFSFLSKCLLNLSFLMNREPGPNLIVVFKKRHDS</sequence>
<accession>A0A4V2PDZ5</accession>
<name>A0A4V2PDZ5_9GAMM</name>
<protein>
    <submittedName>
        <fullName evidence="1">Methyltransferase family protein</fullName>
    </submittedName>
</protein>
<evidence type="ECO:0000313" key="2">
    <source>
        <dbReference type="Proteomes" id="UP000294546"/>
    </source>
</evidence>
<dbReference type="AlphaFoldDB" id="A0A4V2PDZ5"/>
<dbReference type="PANTHER" id="PTHR43861:SF6">
    <property type="entry name" value="METHYLTRANSFERASE TYPE 11"/>
    <property type="match status" value="1"/>
</dbReference>
<dbReference type="RefSeq" id="WP_132291191.1">
    <property type="nucleotide sequence ID" value="NZ_SMFU01000008.1"/>
</dbReference>
<keyword evidence="1" id="KW-0489">Methyltransferase</keyword>
<organism evidence="1 2">
    <name type="scientific">Marinobacterium mangrovicola</name>
    <dbReference type="NCBI Taxonomy" id="1476959"/>
    <lineage>
        <taxon>Bacteria</taxon>
        <taxon>Pseudomonadati</taxon>
        <taxon>Pseudomonadota</taxon>
        <taxon>Gammaproteobacteria</taxon>
        <taxon>Oceanospirillales</taxon>
        <taxon>Oceanospirillaceae</taxon>
        <taxon>Marinobacterium</taxon>
    </lineage>
</organism>
<gene>
    <name evidence="1" type="ORF">CLV83_1983</name>
</gene>
<dbReference type="Gene3D" id="3.40.50.150">
    <property type="entry name" value="Vaccinia Virus protein VP39"/>
    <property type="match status" value="1"/>
</dbReference>
<reference evidence="1 2" key="1">
    <citation type="submission" date="2019-03" db="EMBL/GenBank/DDBJ databases">
        <title>Genomic Encyclopedia of Archaeal and Bacterial Type Strains, Phase II (KMG-II): from individual species to whole genera.</title>
        <authorList>
            <person name="Goeker M."/>
        </authorList>
    </citation>
    <scope>NUCLEOTIDE SEQUENCE [LARGE SCALE GENOMIC DNA]</scope>
    <source>
        <strain evidence="1 2">DSM 27697</strain>
    </source>
</reference>
<dbReference type="Proteomes" id="UP000294546">
    <property type="component" value="Unassembled WGS sequence"/>
</dbReference>
<comment type="caution">
    <text evidence="1">The sequence shown here is derived from an EMBL/GenBank/DDBJ whole genome shotgun (WGS) entry which is preliminary data.</text>
</comment>
<dbReference type="OrthoDB" id="9773188at2"/>
<dbReference type="CDD" id="cd02440">
    <property type="entry name" value="AdoMet_MTases"/>
    <property type="match status" value="1"/>
</dbReference>
<dbReference type="GO" id="GO:0032259">
    <property type="term" value="P:methylation"/>
    <property type="evidence" value="ECO:0007669"/>
    <property type="project" value="UniProtKB-KW"/>
</dbReference>
<keyword evidence="2" id="KW-1185">Reference proteome</keyword>
<proteinExistence type="predicted"/>
<dbReference type="EMBL" id="SMFU01000008">
    <property type="protein sequence ID" value="TCK07126.1"/>
    <property type="molecule type" value="Genomic_DNA"/>
</dbReference>
<evidence type="ECO:0000313" key="1">
    <source>
        <dbReference type="EMBL" id="TCK07126.1"/>
    </source>
</evidence>